<proteinExistence type="predicted"/>
<dbReference type="InterPro" id="IPR001647">
    <property type="entry name" value="HTH_TetR"/>
</dbReference>
<evidence type="ECO:0000313" key="6">
    <source>
        <dbReference type="EMBL" id="SFN38935.1"/>
    </source>
</evidence>
<feature type="domain" description="HTH tetR-type" evidence="5">
    <location>
        <begin position="8"/>
        <end position="68"/>
    </location>
</feature>
<dbReference type="InterPro" id="IPR009057">
    <property type="entry name" value="Homeodomain-like_sf"/>
</dbReference>
<dbReference type="InterPro" id="IPR011075">
    <property type="entry name" value="TetR_C"/>
</dbReference>
<evidence type="ECO:0000313" key="7">
    <source>
        <dbReference type="Proteomes" id="UP000198968"/>
    </source>
</evidence>
<keyword evidence="3" id="KW-0804">Transcription</keyword>
<evidence type="ECO:0000256" key="1">
    <source>
        <dbReference type="ARBA" id="ARBA00023015"/>
    </source>
</evidence>
<dbReference type="Proteomes" id="UP000198968">
    <property type="component" value="Unassembled WGS sequence"/>
</dbReference>
<sequence length="198" mass="22229">MNKTLQRNETREHLLQTGEQLCLQRGFTGMGLSELLTQAAVPKGSFYYYFRSKEAFGVALLERYFARFLQDVELQLNQTDGTPRERLLNHFRAAVELFVQQGHIVGCLGVKVSAEVCDLSEPMRDALQQGAGKITALYARTLIAAEQQEPLSLPQPPAQMAELLSLLWLGASLQSKISREAQPLRLALSTIEQWLKSH</sequence>
<evidence type="ECO:0000256" key="3">
    <source>
        <dbReference type="ARBA" id="ARBA00023163"/>
    </source>
</evidence>
<keyword evidence="7" id="KW-1185">Reference proteome</keyword>
<dbReference type="SUPFAM" id="SSF46689">
    <property type="entry name" value="Homeodomain-like"/>
    <property type="match status" value="1"/>
</dbReference>
<dbReference type="RefSeq" id="WP_090961500.1">
    <property type="nucleotide sequence ID" value="NZ_FOVG01000001.1"/>
</dbReference>
<dbReference type="GO" id="GO:0003677">
    <property type="term" value="F:DNA binding"/>
    <property type="evidence" value="ECO:0007669"/>
    <property type="project" value="UniProtKB-UniRule"/>
</dbReference>
<keyword evidence="1" id="KW-0805">Transcription regulation</keyword>
<dbReference type="Gene3D" id="1.10.357.10">
    <property type="entry name" value="Tetracycline Repressor, domain 2"/>
    <property type="match status" value="1"/>
</dbReference>
<evidence type="ECO:0000256" key="4">
    <source>
        <dbReference type="PROSITE-ProRule" id="PRU00335"/>
    </source>
</evidence>
<dbReference type="SUPFAM" id="SSF48498">
    <property type="entry name" value="Tetracyclin repressor-like, C-terminal domain"/>
    <property type="match status" value="1"/>
</dbReference>
<dbReference type="PROSITE" id="PS50977">
    <property type="entry name" value="HTH_TETR_2"/>
    <property type="match status" value="1"/>
</dbReference>
<reference evidence="7" key="1">
    <citation type="submission" date="2016-10" db="EMBL/GenBank/DDBJ databases">
        <authorList>
            <person name="Varghese N."/>
            <person name="Submissions S."/>
        </authorList>
    </citation>
    <scope>NUCLEOTIDE SEQUENCE [LARGE SCALE GENOMIC DNA]</scope>
    <source>
        <strain evidence="7">OV426</strain>
    </source>
</reference>
<accession>A0A1I4YLL3</accession>
<feature type="DNA-binding region" description="H-T-H motif" evidence="4">
    <location>
        <begin position="31"/>
        <end position="50"/>
    </location>
</feature>
<dbReference type="Pfam" id="PF16925">
    <property type="entry name" value="TetR_C_13"/>
    <property type="match status" value="1"/>
</dbReference>
<gene>
    <name evidence="6" type="ORF">SAMN05428971_1260</name>
</gene>
<organism evidence="6 7">
    <name type="scientific">Candidatus Pantoea varia</name>
    <dbReference type="NCBI Taxonomy" id="1881036"/>
    <lineage>
        <taxon>Bacteria</taxon>
        <taxon>Pseudomonadati</taxon>
        <taxon>Pseudomonadota</taxon>
        <taxon>Gammaproteobacteria</taxon>
        <taxon>Enterobacterales</taxon>
        <taxon>Erwiniaceae</taxon>
        <taxon>Pantoea</taxon>
    </lineage>
</organism>
<protein>
    <submittedName>
        <fullName evidence="6">Transcriptional regulator, TetR family</fullName>
    </submittedName>
</protein>
<dbReference type="EMBL" id="FOVG01000001">
    <property type="protein sequence ID" value="SFN38935.1"/>
    <property type="molecule type" value="Genomic_DNA"/>
</dbReference>
<evidence type="ECO:0000256" key="2">
    <source>
        <dbReference type="ARBA" id="ARBA00023125"/>
    </source>
</evidence>
<dbReference type="PANTHER" id="PTHR47506">
    <property type="entry name" value="TRANSCRIPTIONAL REGULATORY PROTEIN"/>
    <property type="match status" value="1"/>
</dbReference>
<name>A0A1I4YLL3_9GAMM</name>
<dbReference type="InterPro" id="IPR036271">
    <property type="entry name" value="Tet_transcr_reg_TetR-rel_C_sf"/>
</dbReference>
<dbReference type="OrthoDB" id="4541465at2"/>
<dbReference type="AlphaFoldDB" id="A0A1I4YLL3"/>
<dbReference type="PANTHER" id="PTHR47506:SF6">
    <property type="entry name" value="HTH-TYPE TRANSCRIPTIONAL REPRESSOR NEMR"/>
    <property type="match status" value="1"/>
</dbReference>
<evidence type="ECO:0000259" key="5">
    <source>
        <dbReference type="PROSITE" id="PS50977"/>
    </source>
</evidence>
<dbReference type="Pfam" id="PF00440">
    <property type="entry name" value="TetR_N"/>
    <property type="match status" value="1"/>
</dbReference>
<keyword evidence="2 4" id="KW-0238">DNA-binding</keyword>